<dbReference type="AlphaFoldDB" id="A0A1B0DN75"/>
<evidence type="ECO:0000256" key="6">
    <source>
        <dbReference type="ARBA" id="ARBA00023125"/>
    </source>
</evidence>
<dbReference type="PROSITE" id="PS50157">
    <property type="entry name" value="ZINC_FINGER_C2H2_2"/>
    <property type="match status" value="3"/>
</dbReference>
<keyword evidence="5" id="KW-0862">Zinc</keyword>
<evidence type="ECO:0000256" key="2">
    <source>
        <dbReference type="ARBA" id="ARBA00022723"/>
    </source>
</evidence>
<keyword evidence="7" id="KW-0539">Nucleus</keyword>
<keyword evidence="4" id="KW-0863">Zinc-finger</keyword>
<dbReference type="PANTHER" id="PTHR24388">
    <property type="entry name" value="ZINC FINGER PROTEIN"/>
    <property type="match status" value="1"/>
</dbReference>
<sequence>MHRTSLATFPPGKVSLSLPHRPKSDTGQAIVLQMGKFNLNSSYRSLLKQHLHVHREKVPCRRFMCSQEGCQFTGRSAGEVKRHFGTHSTEKKHHCSSCSYQGKTWESLKRHQKIHAKEIRKELKCPDCEYTTSNSSHMTRHSRIHSGIKPFKCPHCPYSTYTSDNLSKHLLKTKLHRQEDK</sequence>
<dbReference type="GO" id="GO:0000978">
    <property type="term" value="F:RNA polymerase II cis-regulatory region sequence-specific DNA binding"/>
    <property type="evidence" value="ECO:0007669"/>
    <property type="project" value="TreeGrafter"/>
</dbReference>
<keyword evidence="11" id="KW-1185">Reference proteome</keyword>
<keyword evidence="2" id="KW-0479">Metal-binding</keyword>
<dbReference type="GO" id="GO:0008270">
    <property type="term" value="F:zinc ion binding"/>
    <property type="evidence" value="ECO:0007669"/>
    <property type="project" value="UniProtKB-KW"/>
</dbReference>
<evidence type="ECO:0000256" key="1">
    <source>
        <dbReference type="ARBA" id="ARBA00004123"/>
    </source>
</evidence>
<feature type="domain" description="C2H2-type" evidence="9">
    <location>
        <begin position="151"/>
        <end position="181"/>
    </location>
</feature>
<dbReference type="SUPFAM" id="SSF57667">
    <property type="entry name" value="beta-beta-alpha zinc fingers"/>
    <property type="match status" value="2"/>
</dbReference>
<reference evidence="10" key="1">
    <citation type="submission" date="2022-08" db="UniProtKB">
        <authorList>
            <consortium name="EnsemblMetazoa"/>
        </authorList>
    </citation>
    <scope>IDENTIFICATION</scope>
    <source>
        <strain evidence="10">Israel</strain>
    </source>
</reference>
<evidence type="ECO:0000313" key="11">
    <source>
        <dbReference type="Proteomes" id="UP000092462"/>
    </source>
</evidence>
<dbReference type="VEuPathDB" id="VectorBase:PPAPM1_007943"/>
<dbReference type="GO" id="GO:0005634">
    <property type="term" value="C:nucleus"/>
    <property type="evidence" value="ECO:0007669"/>
    <property type="project" value="UniProtKB-SubCell"/>
</dbReference>
<dbReference type="InterPro" id="IPR036236">
    <property type="entry name" value="Znf_C2H2_sf"/>
</dbReference>
<evidence type="ECO:0000256" key="8">
    <source>
        <dbReference type="ARBA" id="ARBA00037948"/>
    </source>
</evidence>
<protein>
    <recommendedName>
        <fullName evidence="9">C2H2-type domain-containing protein</fullName>
    </recommendedName>
</protein>
<accession>A0A1B0DN75</accession>
<evidence type="ECO:0000256" key="5">
    <source>
        <dbReference type="ARBA" id="ARBA00022833"/>
    </source>
</evidence>
<comment type="subcellular location">
    <subcellularLocation>
        <location evidence="1">Nucleus</location>
    </subcellularLocation>
</comment>
<dbReference type="Gene3D" id="3.30.160.60">
    <property type="entry name" value="Classic Zinc Finger"/>
    <property type="match status" value="3"/>
</dbReference>
<name>A0A1B0DN75_PHLPP</name>
<evidence type="ECO:0000256" key="7">
    <source>
        <dbReference type="ARBA" id="ARBA00023242"/>
    </source>
</evidence>
<evidence type="ECO:0000259" key="9">
    <source>
        <dbReference type="PROSITE" id="PS50157"/>
    </source>
</evidence>
<proteinExistence type="inferred from homology"/>
<keyword evidence="3" id="KW-0677">Repeat</keyword>
<dbReference type="InterPro" id="IPR050527">
    <property type="entry name" value="Snail/Krueppel_Znf"/>
</dbReference>
<dbReference type="EnsemblMetazoa" id="PPAI009920-RA">
    <property type="protein sequence ID" value="PPAI009920-PA"/>
    <property type="gene ID" value="PPAI009920"/>
</dbReference>
<dbReference type="GO" id="GO:0000981">
    <property type="term" value="F:DNA-binding transcription factor activity, RNA polymerase II-specific"/>
    <property type="evidence" value="ECO:0007669"/>
    <property type="project" value="TreeGrafter"/>
</dbReference>
<evidence type="ECO:0000256" key="3">
    <source>
        <dbReference type="ARBA" id="ARBA00022737"/>
    </source>
</evidence>
<comment type="similarity">
    <text evidence="8">Belongs to the snail C2H2-type zinc-finger protein family.</text>
</comment>
<feature type="domain" description="C2H2-type" evidence="9">
    <location>
        <begin position="123"/>
        <end position="150"/>
    </location>
</feature>
<organism evidence="10 11">
    <name type="scientific">Phlebotomus papatasi</name>
    <name type="common">Sandfly</name>
    <dbReference type="NCBI Taxonomy" id="29031"/>
    <lineage>
        <taxon>Eukaryota</taxon>
        <taxon>Metazoa</taxon>
        <taxon>Ecdysozoa</taxon>
        <taxon>Arthropoda</taxon>
        <taxon>Hexapoda</taxon>
        <taxon>Insecta</taxon>
        <taxon>Pterygota</taxon>
        <taxon>Neoptera</taxon>
        <taxon>Endopterygota</taxon>
        <taxon>Diptera</taxon>
        <taxon>Nematocera</taxon>
        <taxon>Psychodoidea</taxon>
        <taxon>Psychodidae</taxon>
        <taxon>Phlebotomus</taxon>
        <taxon>Phlebotomus</taxon>
    </lineage>
</organism>
<dbReference type="InterPro" id="IPR056438">
    <property type="entry name" value="Znf-C2H2_CTCF"/>
</dbReference>
<dbReference type="PANTHER" id="PTHR24388:SF54">
    <property type="entry name" value="PROTEIN ESCARGOT"/>
    <property type="match status" value="1"/>
</dbReference>
<dbReference type="Proteomes" id="UP000092462">
    <property type="component" value="Unassembled WGS sequence"/>
</dbReference>
<evidence type="ECO:0000256" key="4">
    <source>
        <dbReference type="ARBA" id="ARBA00022771"/>
    </source>
</evidence>
<dbReference type="EMBL" id="AJVK01017343">
    <property type="status" value="NOT_ANNOTATED_CDS"/>
    <property type="molecule type" value="Genomic_DNA"/>
</dbReference>
<dbReference type="VEuPathDB" id="VectorBase:PPAI009920"/>
<feature type="domain" description="C2H2-type" evidence="9">
    <location>
        <begin position="93"/>
        <end position="120"/>
    </location>
</feature>
<dbReference type="Pfam" id="PF00096">
    <property type="entry name" value="zf-C2H2"/>
    <property type="match status" value="1"/>
</dbReference>
<evidence type="ECO:0000313" key="10">
    <source>
        <dbReference type="EnsemblMetazoa" id="PPAI009920-PA"/>
    </source>
</evidence>
<dbReference type="Pfam" id="PF23611">
    <property type="entry name" value="zf-C2H2_16"/>
    <property type="match status" value="1"/>
</dbReference>
<dbReference type="InterPro" id="IPR013087">
    <property type="entry name" value="Znf_C2H2_type"/>
</dbReference>
<dbReference type="SMART" id="SM00355">
    <property type="entry name" value="ZnF_C2H2"/>
    <property type="match status" value="4"/>
</dbReference>
<keyword evidence="6" id="KW-0238">DNA-binding</keyword>